<dbReference type="Proteomes" id="UP000094527">
    <property type="component" value="Unassembled WGS sequence"/>
</dbReference>
<dbReference type="Gene3D" id="3.90.550.10">
    <property type="entry name" value="Spore Coat Polysaccharide Biosynthesis Protein SpsA, Chain A"/>
    <property type="match status" value="1"/>
</dbReference>
<dbReference type="InterPro" id="IPR029044">
    <property type="entry name" value="Nucleotide-diphossugar_trans"/>
</dbReference>
<comment type="caution">
    <text evidence="1">The sequence shown here is derived from an EMBL/GenBank/DDBJ whole genome shotgun (WGS) entry which is preliminary data.</text>
</comment>
<sequence length="119" mass="13448">MTDNALKSAKNARDIHVVIGYYQGNNLPWVHNENITEEILNQNMYSPDPSAGRNGEAVIIPSFESPKMNKLFQINRFNLMASDRIPLNRSLPDVRRKSARVGAIKCLSYQRPASSLFSQ</sequence>
<gene>
    <name evidence="1" type="ORF">Ocin01_19440</name>
</gene>
<protein>
    <submittedName>
        <fullName evidence="1">Putative N-acetylgalactosaminyltransferase 6</fullName>
    </submittedName>
</protein>
<keyword evidence="1" id="KW-0808">Transferase</keyword>
<accession>A0A1D2M2P6</accession>
<evidence type="ECO:0000313" key="2">
    <source>
        <dbReference type="Proteomes" id="UP000094527"/>
    </source>
</evidence>
<organism evidence="1 2">
    <name type="scientific">Orchesella cincta</name>
    <name type="common">Springtail</name>
    <name type="synonym">Podura cincta</name>
    <dbReference type="NCBI Taxonomy" id="48709"/>
    <lineage>
        <taxon>Eukaryota</taxon>
        <taxon>Metazoa</taxon>
        <taxon>Ecdysozoa</taxon>
        <taxon>Arthropoda</taxon>
        <taxon>Hexapoda</taxon>
        <taxon>Collembola</taxon>
        <taxon>Entomobryomorpha</taxon>
        <taxon>Entomobryoidea</taxon>
        <taxon>Orchesellidae</taxon>
        <taxon>Orchesellinae</taxon>
        <taxon>Orchesella</taxon>
    </lineage>
</organism>
<dbReference type="STRING" id="48709.A0A1D2M2P6"/>
<dbReference type="GO" id="GO:0016740">
    <property type="term" value="F:transferase activity"/>
    <property type="evidence" value="ECO:0007669"/>
    <property type="project" value="UniProtKB-KW"/>
</dbReference>
<reference evidence="1 2" key="1">
    <citation type="journal article" date="2016" name="Genome Biol. Evol.">
        <title>Gene Family Evolution Reflects Adaptation to Soil Environmental Stressors in the Genome of the Collembolan Orchesella cincta.</title>
        <authorList>
            <person name="Faddeeva-Vakhrusheva A."/>
            <person name="Derks M.F."/>
            <person name="Anvar S.Y."/>
            <person name="Agamennone V."/>
            <person name="Suring W."/>
            <person name="Smit S."/>
            <person name="van Straalen N.M."/>
            <person name="Roelofs D."/>
        </authorList>
    </citation>
    <scope>NUCLEOTIDE SEQUENCE [LARGE SCALE GENOMIC DNA]</scope>
    <source>
        <tissue evidence="1">Mixed pool</tissue>
    </source>
</reference>
<dbReference type="AlphaFoldDB" id="A0A1D2M2P6"/>
<name>A0A1D2M2P6_ORCCI</name>
<dbReference type="EMBL" id="LJIJ01005811">
    <property type="protein sequence ID" value="ODM87240.1"/>
    <property type="molecule type" value="Genomic_DNA"/>
</dbReference>
<dbReference type="OrthoDB" id="5988548at2759"/>
<proteinExistence type="predicted"/>
<keyword evidence="2" id="KW-1185">Reference proteome</keyword>
<evidence type="ECO:0000313" key="1">
    <source>
        <dbReference type="EMBL" id="ODM87240.1"/>
    </source>
</evidence>